<dbReference type="GO" id="GO:0005829">
    <property type="term" value="C:cytosol"/>
    <property type="evidence" value="ECO:0007669"/>
    <property type="project" value="TreeGrafter"/>
</dbReference>
<dbReference type="InterPro" id="IPR008925">
    <property type="entry name" value="aa_tRNA-synth_I_cd-bd_sf"/>
</dbReference>
<feature type="short sequence motif" description="'KMSKS' region" evidence="7">
    <location>
        <begin position="225"/>
        <end position="229"/>
    </location>
</feature>
<keyword evidence="2 7" id="KW-0436">Ligase</keyword>
<dbReference type="SUPFAM" id="SSF52374">
    <property type="entry name" value="Nucleotidylyl transferase"/>
    <property type="match status" value="1"/>
</dbReference>
<evidence type="ECO:0000256" key="3">
    <source>
        <dbReference type="ARBA" id="ARBA00022741"/>
    </source>
</evidence>
<keyword evidence="7" id="KW-0963">Cytoplasm</keyword>
<dbReference type="InterPro" id="IPR020751">
    <property type="entry name" value="aa-tRNA-synth_I_codon-bd_sub2"/>
</dbReference>
<dbReference type="HAMAP" id="MF_00022">
    <property type="entry name" value="Glu_tRNA_synth_type1"/>
    <property type="match status" value="1"/>
</dbReference>
<dbReference type="GO" id="GO:0005524">
    <property type="term" value="F:ATP binding"/>
    <property type="evidence" value="ECO:0007669"/>
    <property type="project" value="UniProtKB-UniRule"/>
</dbReference>
<feature type="domain" description="Glutamyl/glutaminyl-tRNA synthetase class Ib catalytic" evidence="8">
    <location>
        <begin position="136"/>
        <end position="293"/>
    </location>
</feature>
<dbReference type="Pfam" id="PF00749">
    <property type="entry name" value="tRNA-synt_1c"/>
    <property type="match status" value="2"/>
</dbReference>
<dbReference type="RefSeq" id="WP_317831500.1">
    <property type="nucleotide sequence ID" value="NZ_CP136920.1"/>
</dbReference>
<dbReference type="KEGG" id="puo:RZN69_13130"/>
<dbReference type="GO" id="GO:0000049">
    <property type="term" value="F:tRNA binding"/>
    <property type="evidence" value="ECO:0007669"/>
    <property type="project" value="InterPro"/>
</dbReference>
<comment type="similarity">
    <text evidence="1 7">Belongs to the class-I aminoacyl-tRNA synthetase family. Glutamate--tRNA ligase type 1 subfamily.</text>
</comment>
<name>A0AAQ3L5H9_9BACT</name>
<dbReference type="AlphaFoldDB" id="A0AAQ3L5H9"/>
<evidence type="ECO:0000256" key="5">
    <source>
        <dbReference type="ARBA" id="ARBA00022917"/>
    </source>
</evidence>
<evidence type="ECO:0000256" key="1">
    <source>
        <dbReference type="ARBA" id="ARBA00007894"/>
    </source>
</evidence>
<dbReference type="GO" id="GO:0008270">
    <property type="term" value="F:zinc ion binding"/>
    <property type="evidence" value="ECO:0007669"/>
    <property type="project" value="InterPro"/>
</dbReference>
<feature type="short sequence motif" description="'HIGH' region" evidence="7">
    <location>
        <begin position="10"/>
        <end position="20"/>
    </location>
</feature>
<dbReference type="InterPro" id="IPR020058">
    <property type="entry name" value="Glu/Gln-tRNA-synth_Ib_cat-dom"/>
</dbReference>
<accession>A0AAQ3L5H9</accession>
<dbReference type="CDD" id="cd00808">
    <property type="entry name" value="GluRS_core"/>
    <property type="match status" value="1"/>
</dbReference>
<dbReference type="SUPFAM" id="SSF48163">
    <property type="entry name" value="An anticodon-binding domain of class I aminoacyl-tRNA synthetases"/>
    <property type="match status" value="1"/>
</dbReference>
<evidence type="ECO:0000313" key="11">
    <source>
        <dbReference type="Proteomes" id="UP001304300"/>
    </source>
</evidence>
<evidence type="ECO:0000256" key="7">
    <source>
        <dbReference type="HAMAP-Rule" id="MF_00022"/>
    </source>
</evidence>
<gene>
    <name evidence="7" type="primary">gltX</name>
    <name evidence="10" type="ORF">RZN69_13130</name>
</gene>
<dbReference type="PRINTS" id="PR00987">
    <property type="entry name" value="TRNASYNTHGLU"/>
</dbReference>
<proteinExistence type="inferred from homology"/>
<dbReference type="Gene3D" id="1.10.10.350">
    <property type="match status" value="1"/>
</dbReference>
<dbReference type="PANTHER" id="PTHR43311">
    <property type="entry name" value="GLUTAMATE--TRNA LIGASE"/>
    <property type="match status" value="1"/>
</dbReference>
<dbReference type="EMBL" id="CP136920">
    <property type="protein sequence ID" value="WOO39560.1"/>
    <property type="molecule type" value="Genomic_DNA"/>
</dbReference>
<evidence type="ECO:0000256" key="2">
    <source>
        <dbReference type="ARBA" id="ARBA00022598"/>
    </source>
</evidence>
<dbReference type="PANTHER" id="PTHR43311:SF2">
    <property type="entry name" value="GLUTAMATE--TRNA LIGASE, MITOCHONDRIAL-RELATED"/>
    <property type="match status" value="1"/>
</dbReference>
<comment type="subunit">
    <text evidence="7">Monomer.</text>
</comment>
<sequence length="453" mass="51312">MSKVRVRFAPSPTGFFHIGSARTALFNWLYARHTNGTFVLRIEDTDKERNTPEALAALLDGMRWLGLDWDEGPEAGGEFGPYFQSERQSIYEAYLKKLSDDGRTYEKDGAVFFKLLGERYVEFDKYKNADLEKVRSEPVVIEDAVRGRVEKAVEQDFVIRRSNGDFGFHFVNVVDDITMQITHVIRGEDHLSNTARHVELYRALGATPPVFAHIPLILKSDGKGKMSKRESGALIEEYRQRHFLPQAVRNFLCLLGWNPKDESEVMPIEEIIERFDFPAIQKDGARFDEQKLSHINTEYLRALNLETFAWMAAPILTEAGLIDDSLDEDYLQAVLSVAQEKAKDLTGLPELVGFFFNDNFIIDPSARERVFKKGDPLDRLAEATEALEAVTEWNKEAIEQSLETLAEEKGQKKFAYFPILRLATSGQSGGPDLLAMLEVLGKGRVVSRCKGFG</sequence>
<dbReference type="GO" id="GO:0006424">
    <property type="term" value="P:glutamyl-tRNA aminoacylation"/>
    <property type="evidence" value="ECO:0007669"/>
    <property type="project" value="UniProtKB-UniRule"/>
</dbReference>
<dbReference type="InterPro" id="IPR049940">
    <property type="entry name" value="GluQ/Sye"/>
</dbReference>
<dbReference type="Gene3D" id="3.40.50.620">
    <property type="entry name" value="HUPs"/>
    <property type="match status" value="2"/>
</dbReference>
<feature type="binding site" evidence="7">
    <location>
        <position position="228"/>
    </location>
    <ligand>
        <name>ATP</name>
        <dbReference type="ChEBI" id="CHEBI:30616"/>
    </ligand>
</feature>
<protein>
    <recommendedName>
        <fullName evidence="7">Glutamate--tRNA ligase</fullName>
        <ecNumber evidence="7">6.1.1.17</ecNumber>
    </recommendedName>
    <alternativeName>
        <fullName evidence="7">Glutamyl-tRNA synthetase</fullName>
        <shortName evidence="7">GluRS</shortName>
    </alternativeName>
</protein>
<dbReference type="InterPro" id="IPR033910">
    <property type="entry name" value="GluRS_core"/>
</dbReference>
<evidence type="ECO:0000259" key="9">
    <source>
        <dbReference type="Pfam" id="PF19269"/>
    </source>
</evidence>
<evidence type="ECO:0000259" key="8">
    <source>
        <dbReference type="Pfam" id="PF00749"/>
    </source>
</evidence>
<keyword evidence="5 7" id="KW-0648">Protein biosynthesis</keyword>
<evidence type="ECO:0000256" key="4">
    <source>
        <dbReference type="ARBA" id="ARBA00022840"/>
    </source>
</evidence>
<keyword evidence="3 7" id="KW-0547">Nucleotide-binding</keyword>
<dbReference type="InterPro" id="IPR000924">
    <property type="entry name" value="Glu/Gln-tRNA-synth"/>
</dbReference>
<feature type="domain" description="Aminoacyl-tRNA synthetase class I anticodon-binding" evidence="9">
    <location>
        <begin position="309"/>
        <end position="448"/>
    </location>
</feature>
<organism evidence="10 11">
    <name type="scientific">Rubellicoccus peritrichatus</name>
    <dbReference type="NCBI Taxonomy" id="3080537"/>
    <lineage>
        <taxon>Bacteria</taxon>
        <taxon>Pseudomonadati</taxon>
        <taxon>Verrucomicrobiota</taxon>
        <taxon>Opitutia</taxon>
        <taxon>Puniceicoccales</taxon>
        <taxon>Cerasicoccaceae</taxon>
        <taxon>Rubellicoccus</taxon>
    </lineage>
</organism>
<dbReference type="InterPro" id="IPR045462">
    <property type="entry name" value="aa-tRNA-synth_I_cd-bd"/>
</dbReference>
<dbReference type="EC" id="6.1.1.17" evidence="7"/>
<evidence type="ECO:0000256" key="6">
    <source>
        <dbReference type="ARBA" id="ARBA00023146"/>
    </source>
</evidence>
<reference evidence="10 11" key="1">
    <citation type="submission" date="2023-10" db="EMBL/GenBank/DDBJ databases">
        <title>Rubellicoccus peritrichatus gen. nov., sp. nov., isolated from an algae of coral reef tank.</title>
        <authorList>
            <person name="Luo J."/>
        </authorList>
    </citation>
    <scope>NUCLEOTIDE SEQUENCE [LARGE SCALE GENOMIC DNA]</scope>
    <source>
        <strain evidence="10 11">CR14</strain>
    </source>
</reference>
<comment type="function">
    <text evidence="7">Catalyzes the attachment of glutamate to tRNA(Glu) in a two-step reaction: glutamate is first activated by ATP to form Glu-AMP and then transferred to the acceptor end of tRNA(Glu).</text>
</comment>
<keyword evidence="6 7" id="KW-0030">Aminoacyl-tRNA synthetase</keyword>
<comment type="catalytic activity">
    <reaction evidence="7">
        <text>tRNA(Glu) + L-glutamate + ATP = L-glutamyl-tRNA(Glu) + AMP + diphosphate</text>
        <dbReference type="Rhea" id="RHEA:23540"/>
        <dbReference type="Rhea" id="RHEA-COMP:9663"/>
        <dbReference type="Rhea" id="RHEA-COMP:9680"/>
        <dbReference type="ChEBI" id="CHEBI:29985"/>
        <dbReference type="ChEBI" id="CHEBI:30616"/>
        <dbReference type="ChEBI" id="CHEBI:33019"/>
        <dbReference type="ChEBI" id="CHEBI:78442"/>
        <dbReference type="ChEBI" id="CHEBI:78520"/>
        <dbReference type="ChEBI" id="CHEBI:456215"/>
        <dbReference type="EC" id="6.1.1.17"/>
    </reaction>
</comment>
<dbReference type="InterPro" id="IPR004527">
    <property type="entry name" value="Glu-tRNA-ligase_bac/mito"/>
</dbReference>
<comment type="caution">
    <text evidence="7">Lacks conserved residue(s) required for the propagation of feature annotation.</text>
</comment>
<keyword evidence="4 7" id="KW-0067">ATP-binding</keyword>
<comment type="subcellular location">
    <subcellularLocation>
        <location evidence="7">Cytoplasm</location>
    </subcellularLocation>
</comment>
<dbReference type="Proteomes" id="UP001304300">
    <property type="component" value="Chromosome"/>
</dbReference>
<dbReference type="GO" id="GO:0004818">
    <property type="term" value="F:glutamate-tRNA ligase activity"/>
    <property type="evidence" value="ECO:0007669"/>
    <property type="project" value="UniProtKB-UniRule"/>
</dbReference>
<evidence type="ECO:0000313" key="10">
    <source>
        <dbReference type="EMBL" id="WOO39560.1"/>
    </source>
</evidence>
<feature type="domain" description="Glutamyl/glutaminyl-tRNA synthetase class Ib catalytic" evidence="8">
    <location>
        <begin position="3"/>
        <end position="107"/>
    </location>
</feature>
<dbReference type="InterPro" id="IPR014729">
    <property type="entry name" value="Rossmann-like_a/b/a_fold"/>
</dbReference>
<dbReference type="Pfam" id="PF19269">
    <property type="entry name" value="Anticodon_2"/>
    <property type="match status" value="1"/>
</dbReference>
<keyword evidence="11" id="KW-1185">Reference proteome</keyword>